<dbReference type="Gene3D" id="2.60.120.260">
    <property type="entry name" value="Galactose-binding domain-like"/>
    <property type="match status" value="1"/>
</dbReference>
<dbReference type="Pfam" id="PF00754">
    <property type="entry name" value="F5_F8_type_C"/>
    <property type="match status" value="1"/>
</dbReference>
<dbReference type="InterPro" id="IPR003609">
    <property type="entry name" value="Pan_app"/>
</dbReference>
<evidence type="ECO:0000313" key="3">
    <source>
        <dbReference type="Proteomes" id="UP001152795"/>
    </source>
</evidence>
<dbReference type="PROSITE" id="PS01285">
    <property type="entry name" value="FA58C_1"/>
    <property type="match status" value="1"/>
</dbReference>
<dbReference type="Gene3D" id="3.50.4.10">
    <property type="entry name" value="Hepatocyte Growth Factor"/>
    <property type="match status" value="1"/>
</dbReference>
<protein>
    <submittedName>
        <fullName evidence="2">Uncharacterized protein</fullName>
    </submittedName>
</protein>
<gene>
    <name evidence="2" type="ORF">PACLA_8A063937</name>
</gene>
<organism evidence="2 3">
    <name type="scientific">Paramuricea clavata</name>
    <name type="common">Red gorgonian</name>
    <name type="synonym">Violescent sea-whip</name>
    <dbReference type="NCBI Taxonomy" id="317549"/>
    <lineage>
        <taxon>Eukaryota</taxon>
        <taxon>Metazoa</taxon>
        <taxon>Cnidaria</taxon>
        <taxon>Anthozoa</taxon>
        <taxon>Octocorallia</taxon>
        <taxon>Malacalcyonacea</taxon>
        <taxon>Plexauridae</taxon>
        <taxon>Paramuricea</taxon>
    </lineage>
</organism>
<dbReference type="Pfam" id="PF00024">
    <property type="entry name" value="PAN_1"/>
    <property type="match status" value="1"/>
</dbReference>
<sequence>HRLDTVKIIKYVHAESGLDCILQCVLQEILCRSANFRNTLTSEADENCELLKTVDSEEPAGSLKKDENFDYYKLLQPEKKPEDAVSSSASPQIAEEISTANSATPKVTDGPTTQPTSVVPCKSGEVAFGMDNGRIQDSQITASTVHNPGLSPQQGRLNSASSWSAGLYDQNQWIQVDLGREEVVTAIATQGRANYPQWVKTYSVCYGSNGNAFEPYKIDDAVKVRKNNYNC</sequence>
<evidence type="ECO:0000313" key="2">
    <source>
        <dbReference type="EMBL" id="CAB4010496.1"/>
    </source>
</evidence>
<dbReference type="SUPFAM" id="SSF49785">
    <property type="entry name" value="Galactose-binding domain-like"/>
    <property type="match status" value="1"/>
</dbReference>
<dbReference type="InterPro" id="IPR000421">
    <property type="entry name" value="FA58C"/>
</dbReference>
<feature type="compositionally biased region" description="Polar residues" evidence="1">
    <location>
        <begin position="98"/>
        <end position="117"/>
    </location>
</feature>
<proteinExistence type="predicted"/>
<name>A0A7D9EIP7_PARCT</name>
<accession>A0A7D9EIP7</accession>
<feature type="non-terminal residue" evidence="2">
    <location>
        <position position="1"/>
    </location>
</feature>
<comment type="caution">
    <text evidence="2">The sequence shown here is derived from an EMBL/GenBank/DDBJ whole genome shotgun (WGS) entry which is preliminary data.</text>
</comment>
<keyword evidence="3" id="KW-1185">Reference proteome</keyword>
<dbReference type="Proteomes" id="UP001152795">
    <property type="component" value="Unassembled WGS sequence"/>
</dbReference>
<dbReference type="InterPro" id="IPR008979">
    <property type="entry name" value="Galactose-bd-like_sf"/>
</dbReference>
<evidence type="ECO:0000256" key="1">
    <source>
        <dbReference type="SAM" id="MobiDB-lite"/>
    </source>
</evidence>
<dbReference type="AlphaFoldDB" id="A0A7D9EIP7"/>
<dbReference type="EMBL" id="CACRXK020006808">
    <property type="protein sequence ID" value="CAB4010496.1"/>
    <property type="molecule type" value="Genomic_DNA"/>
</dbReference>
<feature type="region of interest" description="Disordered" evidence="1">
    <location>
        <begin position="80"/>
        <end position="119"/>
    </location>
</feature>
<dbReference type="CDD" id="cd00057">
    <property type="entry name" value="FA58C"/>
    <property type="match status" value="1"/>
</dbReference>
<reference evidence="2" key="1">
    <citation type="submission" date="2020-04" db="EMBL/GenBank/DDBJ databases">
        <authorList>
            <person name="Alioto T."/>
            <person name="Alioto T."/>
            <person name="Gomez Garrido J."/>
        </authorList>
    </citation>
    <scope>NUCLEOTIDE SEQUENCE</scope>
    <source>
        <strain evidence="2">A484AB</strain>
    </source>
</reference>
<dbReference type="PROSITE" id="PS50022">
    <property type="entry name" value="FA58C_3"/>
    <property type="match status" value="1"/>
</dbReference>
<dbReference type="PANTHER" id="PTHR24543">
    <property type="entry name" value="MULTICOPPER OXIDASE-RELATED"/>
    <property type="match status" value="1"/>
</dbReference>
<dbReference type="OrthoDB" id="10067267at2759"/>